<evidence type="ECO:0000313" key="2">
    <source>
        <dbReference type="EMBL" id="QBB69375.1"/>
    </source>
</evidence>
<keyword evidence="3" id="KW-1185">Reference proteome</keyword>
<proteinExistence type="predicted"/>
<protein>
    <submittedName>
        <fullName evidence="2">Cutinase family protein</fullName>
    </submittedName>
</protein>
<dbReference type="PIRSF" id="PIRSF029063">
    <property type="entry name" value="IV_sec_VirJ"/>
    <property type="match status" value="1"/>
</dbReference>
<dbReference type="OrthoDB" id="641022at2"/>
<evidence type="ECO:0000313" key="3">
    <source>
        <dbReference type="Proteomes" id="UP000291562"/>
    </source>
</evidence>
<dbReference type="RefSeq" id="WP_129831631.1">
    <property type="nucleotide sequence ID" value="NZ_CP035704.1"/>
</dbReference>
<dbReference type="InterPro" id="IPR010333">
    <property type="entry name" value="VirJ"/>
</dbReference>
<gene>
    <name evidence="2" type="ORF">ELE36_02725</name>
</gene>
<dbReference type="AlphaFoldDB" id="A0A411HFV7"/>
<name>A0A411HFV7_9GAMM</name>
<sequence>MLLFVRFGIFAAADSFPWSQRSRRFGGSMRGMIFMLGFLWMASAHAVATQPVHYGLFGDVHVAMPSGEVRRSVMLISDRDGWSARSEALAQALSDDGALVMGIDLPVYLKQLYSIKNKCAYPSGHFEELSDWMQRHQGLANFTNPLLVGDGAGATFAYAVAAQAPAGTFSGLATLGWDSDFRARSSICVGDAGAMTKADGVRGWRIVPVKKLPPPWLPQPYAPGARVTGIREKIGETFSALSHFRHGVNAMSAKAAAELFAMQVAAWQDKHTASAVLPDDVADLPLVEVPHQGNFAGRVAIILSGDGGWAGLDIAVAEQMAQRGIDVIGLSTIKFFWHTRKPEEAADALTRIVQHYGETRPGADFVVIGYSFGASLAPVVINRAPLEIQNRISAQVLISPDAEAVFEVKVGDWFGSAHHDGSIPLAPEIAKSKVRVICVRGKDEGADSFCAQLAGKPKVSILELPGGHHYDGDYDGLGLAIFNALK</sequence>
<reference evidence="2 3" key="1">
    <citation type="submission" date="2019-01" db="EMBL/GenBank/DDBJ databases">
        <title>Pseudolysobacter antarctica gen. nov., sp. nov., isolated from Fildes Peninsula, Antarctica.</title>
        <authorList>
            <person name="Wei Z."/>
            <person name="Peng F."/>
        </authorList>
    </citation>
    <scope>NUCLEOTIDE SEQUENCE [LARGE SCALE GENOMIC DNA]</scope>
    <source>
        <strain evidence="2 3">AQ6-296</strain>
    </source>
</reference>
<accession>A0A411HFV7</accession>
<evidence type="ECO:0000259" key="1">
    <source>
        <dbReference type="Pfam" id="PF06057"/>
    </source>
</evidence>
<dbReference type="EMBL" id="CP035704">
    <property type="protein sequence ID" value="QBB69375.1"/>
    <property type="molecule type" value="Genomic_DNA"/>
</dbReference>
<dbReference type="KEGG" id="xbc:ELE36_02725"/>
<dbReference type="SUPFAM" id="SSF53474">
    <property type="entry name" value="alpha/beta-Hydrolases"/>
    <property type="match status" value="2"/>
</dbReference>
<dbReference type="Pfam" id="PF06057">
    <property type="entry name" value="VirJ"/>
    <property type="match status" value="1"/>
</dbReference>
<dbReference type="Gene3D" id="3.40.50.1820">
    <property type="entry name" value="alpha/beta hydrolase"/>
    <property type="match status" value="1"/>
</dbReference>
<dbReference type="Proteomes" id="UP000291562">
    <property type="component" value="Chromosome"/>
</dbReference>
<dbReference type="InterPro" id="IPR011225">
    <property type="entry name" value="IV_sec_VirJ"/>
</dbReference>
<feature type="domain" description="Bacterial virulence" evidence="1">
    <location>
        <begin position="298"/>
        <end position="485"/>
    </location>
</feature>
<organism evidence="2 3">
    <name type="scientific">Pseudolysobacter antarcticus</name>
    <dbReference type="NCBI Taxonomy" id="2511995"/>
    <lineage>
        <taxon>Bacteria</taxon>
        <taxon>Pseudomonadati</taxon>
        <taxon>Pseudomonadota</taxon>
        <taxon>Gammaproteobacteria</taxon>
        <taxon>Lysobacterales</taxon>
        <taxon>Rhodanobacteraceae</taxon>
        <taxon>Pseudolysobacter</taxon>
    </lineage>
</organism>
<dbReference type="InterPro" id="IPR029058">
    <property type="entry name" value="AB_hydrolase_fold"/>
</dbReference>